<proteinExistence type="predicted"/>
<feature type="repeat" description="WD" evidence="3">
    <location>
        <begin position="475"/>
        <end position="516"/>
    </location>
</feature>
<dbReference type="OrthoDB" id="538223at2759"/>
<organism evidence="5 6">
    <name type="scientific">Lentinus tigrinus ALCF2SS1-6</name>
    <dbReference type="NCBI Taxonomy" id="1328759"/>
    <lineage>
        <taxon>Eukaryota</taxon>
        <taxon>Fungi</taxon>
        <taxon>Dikarya</taxon>
        <taxon>Basidiomycota</taxon>
        <taxon>Agaricomycotina</taxon>
        <taxon>Agaricomycetes</taxon>
        <taxon>Polyporales</taxon>
        <taxon>Polyporaceae</taxon>
        <taxon>Lentinus</taxon>
    </lineage>
</organism>
<dbReference type="PROSITE" id="PS00678">
    <property type="entry name" value="WD_REPEATS_1"/>
    <property type="match status" value="3"/>
</dbReference>
<gene>
    <name evidence="5" type="ORF">L227DRAFT_535086</name>
</gene>
<evidence type="ECO:0000256" key="1">
    <source>
        <dbReference type="ARBA" id="ARBA00022574"/>
    </source>
</evidence>
<evidence type="ECO:0000313" key="5">
    <source>
        <dbReference type="EMBL" id="RPD54116.1"/>
    </source>
</evidence>
<dbReference type="PRINTS" id="PR00320">
    <property type="entry name" value="GPROTEINBRPT"/>
</dbReference>
<dbReference type="SMART" id="SM00320">
    <property type="entry name" value="WD40"/>
    <property type="match status" value="8"/>
</dbReference>
<dbReference type="InterPro" id="IPR036322">
    <property type="entry name" value="WD40_repeat_dom_sf"/>
</dbReference>
<evidence type="ECO:0000256" key="3">
    <source>
        <dbReference type="PROSITE-ProRule" id="PRU00221"/>
    </source>
</evidence>
<feature type="compositionally biased region" description="Basic and acidic residues" evidence="4">
    <location>
        <begin position="446"/>
        <end position="458"/>
    </location>
</feature>
<dbReference type="AlphaFoldDB" id="A0A5C2RV71"/>
<evidence type="ECO:0000256" key="2">
    <source>
        <dbReference type="ARBA" id="ARBA00022737"/>
    </source>
</evidence>
<feature type="repeat" description="WD" evidence="3">
    <location>
        <begin position="643"/>
        <end position="684"/>
    </location>
</feature>
<reference evidence="5" key="1">
    <citation type="journal article" date="2018" name="Genome Biol. Evol.">
        <title>Genomics and development of Lentinus tigrinus, a white-rot wood-decaying mushroom with dimorphic fruiting bodies.</title>
        <authorList>
            <person name="Wu B."/>
            <person name="Xu Z."/>
            <person name="Knudson A."/>
            <person name="Carlson A."/>
            <person name="Chen N."/>
            <person name="Kovaka S."/>
            <person name="LaButti K."/>
            <person name="Lipzen A."/>
            <person name="Pennachio C."/>
            <person name="Riley R."/>
            <person name="Schakwitz W."/>
            <person name="Umezawa K."/>
            <person name="Ohm R.A."/>
            <person name="Grigoriev I.V."/>
            <person name="Nagy L.G."/>
            <person name="Gibbons J."/>
            <person name="Hibbett D."/>
        </authorList>
    </citation>
    <scope>NUCLEOTIDE SEQUENCE [LARGE SCALE GENOMIC DNA]</scope>
    <source>
        <strain evidence="5">ALCF2SS1-6</strain>
    </source>
</reference>
<keyword evidence="1 3" id="KW-0853">WD repeat</keyword>
<keyword evidence="2" id="KW-0677">Repeat</keyword>
<feature type="repeat" description="WD" evidence="3">
    <location>
        <begin position="517"/>
        <end position="558"/>
    </location>
</feature>
<dbReference type="PROSITE" id="PS50082">
    <property type="entry name" value="WD_REPEATS_2"/>
    <property type="match status" value="8"/>
</dbReference>
<dbReference type="Pfam" id="PF00400">
    <property type="entry name" value="WD40"/>
    <property type="match status" value="8"/>
</dbReference>
<dbReference type="CDD" id="cd00200">
    <property type="entry name" value="WD40"/>
    <property type="match status" value="1"/>
</dbReference>
<dbReference type="InterPro" id="IPR019775">
    <property type="entry name" value="WD40_repeat_CS"/>
</dbReference>
<dbReference type="STRING" id="1328759.A0A5C2RV71"/>
<feature type="repeat" description="WD" evidence="3">
    <location>
        <begin position="769"/>
        <end position="802"/>
    </location>
</feature>
<evidence type="ECO:0000313" key="6">
    <source>
        <dbReference type="Proteomes" id="UP000313359"/>
    </source>
</evidence>
<dbReference type="PANTHER" id="PTHR19879:SF9">
    <property type="entry name" value="TRANSCRIPTION INITIATION FACTOR TFIID SUBUNIT 5"/>
    <property type="match status" value="1"/>
</dbReference>
<feature type="repeat" description="WD" evidence="3">
    <location>
        <begin position="559"/>
        <end position="600"/>
    </location>
</feature>
<protein>
    <submittedName>
        <fullName evidence="5">WD40 repeat-like protein</fullName>
    </submittedName>
</protein>
<dbReference type="SUPFAM" id="SSF50978">
    <property type="entry name" value="WD40 repeat-like"/>
    <property type="match status" value="1"/>
</dbReference>
<dbReference type="Gene3D" id="2.130.10.10">
    <property type="entry name" value="YVTN repeat-like/Quinoprotein amine dehydrogenase"/>
    <property type="match status" value="3"/>
</dbReference>
<dbReference type="EMBL" id="ML122310">
    <property type="protein sequence ID" value="RPD54116.1"/>
    <property type="molecule type" value="Genomic_DNA"/>
</dbReference>
<dbReference type="InterPro" id="IPR015943">
    <property type="entry name" value="WD40/YVTN_repeat-like_dom_sf"/>
</dbReference>
<accession>A0A5C2RV71</accession>
<dbReference type="InterPro" id="IPR001680">
    <property type="entry name" value="WD40_rpt"/>
</dbReference>
<dbReference type="PANTHER" id="PTHR19879">
    <property type="entry name" value="TRANSCRIPTION INITIATION FACTOR TFIID"/>
    <property type="match status" value="1"/>
</dbReference>
<feature type="repeat" description="WD" evidence="3">
    <location>
        <begin position="685"/>
        <end position="726"/>
    </location>
</feature>
<feature type="region of interest" description="Disordered" evidence="4">
    <location>
        <begin position="235"/>
        <end position="262"/>
    </location>
</feature>
<evidence type="ECO:0000256" key="4">
    <source>
        <dbReference type="SAM" id="MobiDB-lite"/>
    </source>
</evidence>
<name>A0A5C2RV71_9APHY</name>
<feature type="compositionally biased region" description="Acidic residues" evidence="4">
    <location>
        <begin position="432"/>
        <end position="445"/>
    </location>
</feature>
<dbReference type="InterPro" id="IPR020472">
    <property type="entry name" value="WD40_PAC1"/>
</dbReference>
<feature type="repeat" description="WD" evidence="3">
    <location>
        <begin position="601"/>
        <end position="642"/>
    </location>
</feature>
<keyword evidence="6" id="KW-1185">Reference proteome</keyword>
<feature type="region of interest" description="Disordered" evidence="4">
    <location>
        <begin position="406"/>
        <end position="472"/>
    </location>
</feature>
<sequence length="815" mass="89297">MSTGKDVPPAHEIYAKQLFGRRYGYPLWFPEPDSNHEIEIGDVGYLFGGAFRRIFNTTLPEDHESHQNHGVPDHYRPFKINPLLLQSQKGVIPHALCSSSVKASAIGAEATTSLAPVGAGLSIQCEREQGAVVVVDLPADRSQMHPSRSLGTYMKNNIEEWSDLASRHDLDMPKEALIFVSGTVKTNDWRLGAFLIHGQNFEMVLEANVNFASTKLEYRQKAAAGLAEVRHKPLDDSDQRFEPLADTDSQHATASGRPSLESVRSVLQKKDQTLFFHYYKVKKRWWRNRAIKAAAGSHDLGADSSGEGADISSLSISGDSDVVEEPHISPAYDPVDYLLDYILDYPVEDGTEVQAAIASDTHLYTLFDGDVPLDIPAALEKMKPPILFLDDDRELASLAIVEWSEELDEENEAVDAQTIRDSGKGIDSDFQALDDESREPGEEELDPSKSEEDKESRPEPVAVAPDTPNGQPIVVEEHNCGVTCVAFSPDGRFVASGSEDTTIIFYDAANGHVLHKMEEHSEPIWSIAFSPDSTRLASGASDGMALVWELEQATVAAVLDGHSGVVQTIAYSPDGSKLVTSSVDFTVRVWDAITGTLIHRMADHRAVVMSAVFSPDARWVASCGADYQAKIWNVETGALHCTLAEHTGVVWSIAFSPDSRKVVTGSDDMTSRIWNAETGEELVTLREHNGPIWSVSFSPNGKYVLSASNDATIKICDALTGERLHAFDRHDTLVNAAVFSRNGKYVASSAADNAVMVWKLEDGSHFPPMEGHQDKVTGIRFSPEGDRIVSCSDDGSVRIWTLPREAVEEGEPAEE</sequence>
<dbReference type="PROSITE" id="PS50294">
    <property type="entry name" value="WD_REPEATS_REGION"/>
    <property type="match status" value="8"/>
</dbReference>
<feature type="repeat" description="WD" evidence="3">
    <location>
        <begin position="727"/>
        <end position="768"/>
    </location>
</feature>
<dbReference type="Proteomes" id="UP000313359">
    <property type="component" value="Unassembled WGS sequence"/>
</dbReference>